<dbReference type="GO" id="GO:0008652">
    <property type="term" value="P:amino acid biosynthetic process"/>
    <property type="evidence" value="ECO:0007669"/>
    <property type="project" value="UniProtKB-KW"/>
</dbReference>
<keyword evidence="1 7" id="KW-0028">Amino-acid biosynthesis</keyword>
<dbReference type="UniPathway" id="UPA00053">
    <property type="reaction ID" value="UER00088"/>
</dbReference>
<comment type="cofactor">
    <cofactor evidence="7">
        <name>Mg(2+)</name>
        <dbReference type="ChEBI" id="CHEBI:18420"/>
    </cofactor>
    <text evidence="7">Binds 1 Mg(2+) ion per subunit.</text>
</comment>
<keyword evidence="9" id="KW-1185">Reference proteome</keyword>
<dbReference type="GO" id="GO:0009073">
    <property type="term" value="P:aromatic amino acid family biosynthetic process"/>
    <property type="evidence" value="ECO:0007669"/>
    <property type="project" value="UniProtKB-KW"/>
</dbReference>
<dbReference type="InterPro" id="IPR000623">
    <property type="entry name" value="Shikimate_kinase/TSH1"/>
</dbReference>
<dbReference type="EC" id="2.7.1.71" evidence="7"/>
<dbReference type="GO" id="GO:0005829">
    <property type="term" value="C:cytosol"/>
    <property type="evidence" value="ECO:0007669"/>
    <property type="project" value="TreeGrafter"/>
</dbReference>
<feature type="binding site" evidence="7">
    <location>
        <position position="38"/>
    </location>
    <ligand>
        <name>Mg(2+)</name>
        <dbReference type="ChEBI" id="CHEBI:18420"/>
    </ligand>
</feature>
<dbReference type="OrthoDB" id="9800332at2"/>
<keyword evidence="7" id="KW-0963">Cytoplasm</keyword>
<dbReference type="EMBL" id="CP038231">
    <property type="protein sequence ID" value="QDH13871.1"/>
    <property type="molecule type" value="Genomic_DNA"/>
</dbReference>
<gene>
    <name evidence="7" type="primary">aroK</name>
    <name evidence="8" type="ORF">E3E12_06360</name>
</gene>
<comment type="pathway">
    <text evidence="7">Metabolic intermediate biosynthesis; chorismate biosynthesis; chorismate from D-erythrose 4-phosphate and phosphoenolpyruvate: step 5/7.</text>
</comment>
<accession>A0A4Y6UBU4</accession>
<keyword evidence="3 7" id="KW-0547">Nucleotide-binding</keyword>
<evidence type="ECO:0000256" key="1">
    <source>
        <dbReference type="ARBA" id="ARBA00022605"/>
    </source>
</evidence>
<evidence type="ECO:0000256" key="4">
    <source>
        <dbReference type="ARBA" id="ARBA00022777"/>
    </source>
</evidence>
<sequence length="210" mass="22190">MTAPCPPASLQRPAPIGPTSQATQASIVLVGMMGAGKSTVGRHLAQQLDCPFADVDREIERAEQCSVADIFAQRGEGAFRHLERVTIKRLLKSAPAGGVQVIALGGGAWAQPEVRHMVRATPHCRSVWLQADPATLRQRVAKQQPTRPLLAGTDPEAALECLLAQRAAAYGEAEIHLPAQGGVEQILAALLAKLADHPLMPPLPPIPGTP</sequence>
<dbReference type="PANTHER" id="PTHR21087">
    <property type="entry name" value="SHIKIMATE KINASE"/>
    <property type="match status" value="1"/>
</dbReference>
<dbReference type="Gene3D" id="3.40.50.300">
    <property type="entry name" value="P-loop containing nucleotide triphosphate hydrolases"/>
    <property type="match status" value="1"/>
</dbReference>
<feature type="binding site" evidence="7">
    <location>
        <position position="80"/>
    </location>
    <ligand>
        <name>substrate</name>
    </ligand>
</feature>
<dbReference type="PANTHER" id="PTHR21087:SF16">
    <property type="entry name" value="SHIKIMATE KINASE 1, CHLOROPLASTIC"/>
    <property type="match status" value="1"/>
</dbReference>
<comment type="function">
    <text evidence="7">Catalyzes the specific phosphorylation of the 3-hydroxyl group of shikimic acid using ATP as a cosubstrate.</text>
</comment>
<dbReference type="InterPro" id="IPR031322">
    <property type="entry name" value="Shikimate/glucono_kinase"/>
</dbReference>
<dbReference type="PRINTS" id="PR01100">
    <property type="entry name" value="SHIKIMTKNASE"/>
</dbReference>
<dbReference type="GO" id="GO:0000287">
    <property type="term" value="F:magnesium ion binding"/>
    <property type="evidence" value="ECO:0007669"/>
    <property type="project" value="UniProtKB-UniRule"/>
</dbReference>
<comment type="catalytic activity">
    <reaction evidence="7">
        <text>shikimate + ATP = 3-phosphoshikimate + ADP + H(+)</text>
        <dbReference type="Rhea" id="RHEA:13121"/>
        <dbReference type="ChEBI" id="CHEBI:15378"/>
        <dbReference type="ChEBI" id="CHEBI:30616"/>
        <dbReference type="ChEBI" id="CHEBI:36208"/>
        <dbReference type="ChEBI" id="CHEBI:145989"/>
        <dbReference type="ChEBI" id="CHEBI:456216"/>
        <dbReference type="EC" id="2.7.1.71"/>
    </reaction>
</comment>
<keyword evidence="6 7" id="KW-0057">Aromatic amino acid biosynthesis</keyword>
<evidence type="ECO:0000313" key="8">
    <source>
        <dbReference type="EMBL" id="QDH13871.1"/>
    </source>
</evidence>
<feature type="binding site" evidence="7">
    <location>
        <begin position="34"/>
        <end position="39"/>
    </location>
    <ligand>
        <name>ATP</name>
        <dbReference type="ChEBI" id="CHEBI:30616"/>
    </ligand>
</feature>
<proteinExistence type="inferred from homology"/>
<keyword evidence="2 7" id="KW-0808">Transferase</keyword>
<dbReference type="Proteomes" id="UP000318709">
    <property type="component" value="Chromosome"/>
</dbReference>
<dbReference type="KEGG" id="swf:E3E12_06360"/>
<dbReference type="SUPFAM" id="SSF52540">
    <property type="entry name" value="P-loop containing nucleoside triphosphate hydrolases"/>
    <property type="match status" value="1"/>
</dbReference>
<dbReference type="AlphaFoldDB" id="A0A4Y6UBU4"/>
<evidence type="ECO:0000256" key="3">
    <source>
        <dbReference type="ARBA" id="ARBA00022741"/>
    </source>
</evidence>
<feature type="binding site" evidence="7">
    <location>
        <position position="56"/>
    </location>
    <ligand>
        <name>substrate</name>
    </ligand>
</feature>
<evidence type="ECO:0000256" key="7">
    <source>
        <dbReference type="HAMAP-Rule" id="MF_00109"/>
    </source>
</evidence>
<dbReference type="CDD" id="cd00464">
    <property type="entry name" value="SK"/>
    <property type="match status" value="1"/>
</dbReference>
<comment type="subunit">
    <text evidence="7">Monomer.</text>
</comment>
<evidence type="ECO:0000256" key="6">
    <source>
        <dbReference type="ARBA" id="ARBA00023141"/>
    </source>
</evidence>
<dbReference type="Pfam" id="PF01202">
    <property type="entry name" value="SKI"/>
    <property type="match status" value="1"/>
</dbReference>
<keyword evidence="7" id="KW-0479">Metal-binding</keyword>
<protein>
    <recommendedName>
        <fullName evidence="7">Shikimate kinase</fullName>
        <shortName evidence="7">SK</shortName>
        <ecNumber evidence="7">2.7.1.71</ecNumber>
    </recommendedName>
</protein>
<dbReference type="InterPro" id="IPR027417">
    <property type="entry name" value="P-loop_NTPase"/>
</dbReference>
<reference evidence="8 9" key="1">
    <citation type="submission" date="2019-03" db="EMBL/GenBank/DDBJ databases">
        <title>The complete genome sequence of Swingsia_sp. F3b2 LMG30590(T).</title>
        <authorList>
            <person name="Chua K.-O."/>
            <person name="Chan K.-G."/>
            <person name="See-Too W.-S."/>
        </authorList>
    </citation>
    <scope>NUCLEOTIDE SEQUENCE [LARGE SCALE GENOMIC DNA]</scope>
    <source>
        <strain evidence="8 9">F3b2</strain>
    </source>
</reference>
<evidence type="ECO:0000313" key="9">
    <source>
        <dbReference type="Proteomes" id="UP000318709"/>
    </source>
</evidence>
<organism evidence="8 9">
    <name type="scientific">Formicincola oecophyllae</name>
    <dbReference type="NCBI Taxonomy" id="2558361"/>
    <lineage>
        <taxon>Bacteria</taxon>
        <taxon>Pseudomonadati</taxon>
        <taxon>Pseudomonadota</taxon>
        <taxon>Alphaproteobacteria</taxon>
        <taxon>Acetobacterales</taxon>
        <taxon>Acetobacteraceae</taxon>
        <taxon>Formicincola</taxon>
    </lineage>
</organism>
<keyword evidence="4 7" id="KW-0418">Kinase</keyword>
<feature type="binding site" evidence="7">
    <location>
        <position position="166"/>
    </location>
    <ligand>
        <name>substrate</name>
    </ligand>
</feature>
<dbReference type="GO" id="GO:0005524">
    <property type="term" value="F:ATP binding"/>
    <property type="evidence" value="ECO:0007669"/>
    <property type="project" value="UniProtKB-UniRule"/>
</dbReference>
<dbReference type="RefSeq" id="WP_141443579.1">
    <property type="nucleotide sequence ID" value="NZ_CP038231.1"/>
</dbReference>
<evidence type="ECO:0000256" key="2">
    <source>
        <dbReference type="ARBA" id="ARBA00022679"/>
    </source>
</evidence>
<feature type="binding site" evidence="7">
    <location>
        <position position="106"/>
    </location>
    <ligand>
        <name>substrate</name>
    </ligand>
</feature>
<feature type="binding site" evidence="7">
    <location>
        <position position="147"/>
    </location>
    <ligand>
        <name>ATP</name>
        <dbReference type="ChEBI" id="CHEBI:30616"/>
    </ligand>
</feature>
<name>A0A4Y6UBU4_9PROT</name>
<dbReference type="GO" id="GO:0009423">
    <property type="term" value="P:chorismate biosynthetic process"/>
    <property type="evidence" value="ECO:0007669"/>
    <property type="project" value="UniProtKB-UniRule"/>
</dbReference>
<dbReference type="HAMAP" id="MF_00109">
    <property type="entry name" value="Shikimate_kinase"/>
    <property type="match status" value="1"/>
</dbReference>
<keyword evidence="5 7" id="KW-0067">ATP-binding</keyword>
<comment type="caution">
    <text evidence="7">Lacks conserved residue(s) required for the propagation of feature annotation.</text>
</comment>
<comment type="similarity">
    <text evidence="7">Belongs to the shikimate kinase family.</text>
</comment>
<dbReference type="GO" id="GO:0004765">
    <property type="term" value="F:shikimate kinase activity"/>
    <property type="evidence" value="ECO:0007669"/>
    <property type="project" value="UniProtKB-UniRule"/>
</dbReference>
<evidence type="ECO:0000256" key="5">
    <source>
        <dbReference type="ARBA" id="ARBA00022840"/>
    </source>
</evidence>
<keyword evidence="7" id="KW-0460">Magnesium</keyword>
<comment type="subcellular location">
    <subcellularLocation>
        <location evidence="7">Cytoplasm</location>
    </subcellularLocation>
</comment>